<proteinExistence type="predicted"/>
<comment type="caution">
    <text evidence="1">The sequence shown here is derived from an EMBL/GenBank/DDBJ whole genome shotgun (WGS) entry which is preliminary data.</text>
</comment>
<sequence>MPADSLSFTTLPLCSQNWATPAGLFKRDSRSWTTLPLCSSNWATPAGLCQRDSSSWTTTAVLLKLGNPCWTMPADFP</sequence>
<accession>A0A9D4L1F2</accession>
<evidence type="ECO:0000313" key="2">
    <source>
        <dbReference type="Proteomes" id="UP000828390"/>
    </source>
</evidence>
<reference evidence="1" key="1">
    <citation type="journal article" date="2019" name="bioRxiv">
        <title>The Genome of the Zebra Mussel, Dreissena polymorpha: A Resource for Invasive Species Research.</title>
        <authorList>
            <person name="McCartney M.A."/>
            <person name="Auch B."/>
            <person name="Kono T."/>
            <person name="Mallez S."/>
            <person name="Zhang Y."/>
            <person name="Obille A."/>
            <person name="Becker A."/>
            <person name="Abrahante J.E."/>
            <person name="Garbe J."/>
            <person name="Badalamenti J.P."/>
            <person name="Herman A."/>
            <person name="Mangelson H."/>
            <person name="Liachko I."/>
            <person name="Sullivan S."/>
            <person name="Sone E.D."/>
            <person name="Koren S."/>
            <person name="Silverstein K.A.T."/>
            <person name="Beckman K.B."/>
            <person name="Gohl D.M."/>
        </authorList>
    </citation>
    <scope>NUCLEOTIDE SEQUENCE</scope>
    <source>
        <strain evidence="1">Duluth1</strain>
        <tissue evidence="1">Whole animal</tissue>
    </source>
</reference>
<dbReference type="Proteomes" id="UP000828390">
    <property type="component" value="Unassembled WGS sequence"/>
</dbReference>
<gene>
    <name evidence="1" type="ORF">DPMN_091932</name>
</gene>
<keyword evidence="2" id="KW-1185">Reference proteome</keyword>
<dbReference type="AlphaFoldDB" id="A0A9D4L1F2"/>
<name>A0A9D4L1F2_DREPO</name>
<organism evidence="1 2">
    <name type="scientific">Dreissena polymorpha</name>
    <name type="common">Zebra mussel</name>
    <name type="synonym">Mytilus polymorpha</name>
    <dbReference type="NCBI Taxonomy" id="45954"/>
    <lineage>
        <taxon>Eukaryota</taxon>
        <taxon>Metazoa</taxon>
        <taxon>Spiralia</taxon>
        <taxon>Lophotrochozoa</taxon>
        <taxon>Mollusca</taxon>
        <taxon>Bivalvia</taxon>
        <taxon>Autobranchia</taxon>
        <taxon>Heteroconchia</taxon>
        <taxon>Euheterodonta</taxon>
        <taxon>Imparidentia</taxon>
        <taxon>Neoheterodontei</taxon>
        <taxon>Myida</taxon>
        <taxon>Dreissenoidea</taxon>
        <taxon>Dreissenidae</taxon>
        <taxon>Dreissena</taxon>
    </lineage>
</organism>
<dbReference type="EMBL" id="JAIWYP010000003">
    <property type="protein sequence ID" value="KAH3849529.1"/>
    <property type="molecule type" value="Genomic_DNA"/>
</dbReference>
<reference evidence="1" key="2">
    <citation type="submission" date="2020-11" db="EMBL/GenBank/DDBJ databases">
        <authorList>
            <person name="McCartney M.A."/>
            <person name="Auch B."/>
            <person name="Kono T."/>
            <person name="Mallez S."/>
            <person name="Becker A."/>
            <person name="Gohl D.M."/>
            <person name="Silverstein K.A.T."/>
            <person name="Koren S."/>
            <person name="Bechman K.B."/>
            <person name="Herman A."/>
            <person name="Abrahante J.E."/>
            <person name="Garbe J."/>
        </authorList>
    </citation>
    <scope>NUCLEOTIDE SEQUENCE</scope>
    <source>
        <strain evidence="1">Duluth1</strain>
        <tissue evidence="1">Whole animal</tissue>
    </source>
</reference>
<evidence type="ECO:0000313" key="1">
    <source>
        <dbReference type="EMBL" id="KAH3849529.1"/>
    </source>
</evidence>
<protein>
    <submittedName>
        <fullName evidence="1">Uncharacterized protein</fullName>
    </submittedName>
</protein>